<sequence>MPGAKKQIHWMLDELEGFETPKIKLEQYATSSELAVKIMEMIDEEVGLEGAKLVDIGCGCGMLMTSAAALYEPQKVVGVDVDEDALTVCKRNLRRADVEEICELRNVDVLDVGVPKNEEFDVAVINPPFGTKNNIGGE</sequence>
<feature type="domain" description="Methyltransferase small" evidence="3">
    <location>
        <begin position="41"/>
        <end position="133"/>
    </location>
</feature>
<accession>A0A8R1EK56</accession>
<protein>
    <recommendedName>
        <fullName evidence="2">Methyltransferase-like protein 5</fullName>
    </recommendedName>
</protein>
<dbReference type="GO" id="GO:0008988">
    <property type="term" value="F:rRNA (adenine-N6-)-methyltransferase activity"/>
    <property type="evidence" value="ECO:0007669"/>
    <property type="project" value="TreeGrafter"/>
</dbReference>
<dbReference type="AlphaFoldDB" id="A0A8R1EK56"/>
<dbReference type="PANTHER" id="PTHR23290">
    <property type="entry name" value="RRNA N6-ADENOSINE-METHYLTRANSFERASE METTL5"/>
    <property type="match status" value="1"/>
</dbReference>
<proteinExistence type="inferred from homology"/>
<evidence type="ECO:0000313" key="5">
    <source>
        <dbReference type="Proteomes" id="UP000005237"/>
    </source>
</evidence>
<dbReference type="PROSITE" id="PS00092">
    <property type="entry name" value="N6_MTASE"/>
    <property type="match status" value="1"/>
</dbReference>
<dbReference type="Gene3D" id="3.40.50.150">
    <property type="entry name" value="Vaccinia Virus protein VP39"/>
    <property type="match status" value="1"/>
</dbReference>
<dbReference type="InterPro" id="IPR051720">
    <property type="entry name" value="rRNA_MeTrfase/Polyamine_Synth"/>
</dbReference>
<dbReference type="CDD" id="cd02440">
    <property type="entry name" value="AdoMet_MTases"/>
    <property type="match status" value="1"/>
</dbReference>
<reference evidence="4" key="2">
    <citation type="submission" date="2022-06" db="UniProtKB">
        <authorList>
            <consortium name="EnsemblMetazoa"/>
        </authorList>
    </citation>
    <scope>IDENTIFICATION</scope>
    <source>
        <strain evidence="4">DF5081</strain>
    </source>
</reference>
<evidence type="ECO:0000256" key="2">
    <source>
        <dbReference type="ARBA" id="ARBA00041374"/>
    </source>
</evidence>
<evidence type="ECO:0000313" key="4">
    <source>
        <dbReference type="EnsemblMetazoa" id="CJA36615b.1"/>
    </source>
</evidence>
<dbReference type="Proteomes" id="UP000005237">
    <property type="component" value="Unassembled WGS sequence"/>
</dbReference>
<name>A0A8R1EK56_CAEJA</name>
<dbReference type="EnsemblMetazoa" id="CJA36615b.1">
    <property type="protein sequence ID" value="CJA36615b.1"/>
    <property type="gene ID" value="WBGene00212462"/>
</dbReference>
<dbReference type="InterPro" id="IPR029063">
    <property type="entry name" value="SAM-dependent_MTases_sf"/>
</dbReference>
<evidence type="ECO:0000256" key="1">
    <source>
        <dbReference type="ARBA" id="ARBA00009741"/>
    </source>
</evidence>
<dbReference type="InterPro" id="IPR002052">
    <property type="entry name" value="DNA_methylase_N6_adenine_CS"/>
</dbReference>
<dbReference type="PANTHER" id="PTHR23290:SF0">
    <property type="entry name" value="RRNA N6-ADENOSINE-METHYLTRANSFERASE METTL5"/>
    <property type="match status" value="1"/>
</dbReference>
<dbReference type="Pfam" id="PF05175">
    <property type="entry name" value="MTS"/>
    <property type="match status" value="1"/>
</dbReference>
<organism evidence="4 5">
    <name type="scientific">Caenorhabditis japonica</name>
    <dbReference type="NCBI Taxonomy" id="281687"/>
    <lineage>
        <taxon>Eukaryota</taxon>
        <taxon>Metazoa</taxon>
        <taxon>Ecdysozoa</taxon>
        <taxon>Nematoda</taxon>
        <taxon>Chromadorea</taxon>
        <taxon>Rhabditida</taxon>
        <taxon>Rhabditina</taxon>
        <taxon>Rhabditomorpha</taxon>
        <taxon>Rhabditoidea</taxon>
        <taxon>Rhabditidae</taxon>
        <taxon>Peloderinae</taxon>
        <taxon>Caenorhabditis</taxon>
    </lineage>
</organism>
<dbReference type="GO" id="GO:0003676">
    <property type="term" value="F:nucleic acid binding"/>
    <property type="evidence" value="ECO:0007669"/>
    <property type="project" value="InterPro"/>
</dbReference>
<comment type="similarity">
    <text evidence="1">Belongs to the methyltransferase superfamily. PrmA family.</text>
</comment>
<evidence type="ECO:0000259" key="3">
    <source>
        <dbReference type="Pfam" id="PF05175"/>
    </source>
</evidence>
<keyword evidence="5" id="KW-1185">Reference proteome</keyword>
<reference evidence="5" key="1">
    <citation type="submission" date="2010-08" db="EMBL/GenBank/DDBJ databases">
        <authorList>
            <consortium name="Caenorhabditis japonica Sequencing Consortium"/>
            <person name="Wilson R.K."/>
        </authorList>
    </citation>
    <scope>NUCLEOTIDE SEQUENCE [LARGE SCALE GENOMIC DNA]</scope>
    <source>
        <strain evidence="5">DF5081</strain>
    </source>
</reference>
<dbReference type="InterPro" id="IPR007848">
    <property type="entry name" value="Small_mtfrase_dom"/>
</dbReference>
<dbReference type="SUPFAM" id="SSF53335">
    <property type="entry name" value="S-adenosyl-L-methionine-dependent methyltransferases"/>
    <property type="match status" value="1"/>
</dbReference>